<feature type="region of interest" description="Disordered" evidence="1">
    <location>
        <begin position="160"/>
        <end position="251"/>
    </location>
</feature>
<evidence type="ECO:0000256" key="1">
    <source>
        <dbReference type="SAM" id="MobiDB-lite"/>
    </source>
</evidence>
<dbReference type="AlphaFoldDB" id="A0A183P411"/>
<feature type="region of interest" description="Disordered" evidence="1">
    <location>
        <begin position="106"/>
        <end position="131"/>
    </location>
</feature>
<feature type="compositionally biased region" description="Basic and acidic residues" evidence="1">
    <location>
        <begin position="14"/>
        <end position="33"/>
    </location>
</feature>
<organism evidence="2 3">
    <name type="scientific">Schistosoma mattheei</name>
    <dbReference type="NCBI Taxonomy" id="31246"/>
    <lineage>
        <taxon>Eukaryota</taxon>
        <taxon>Metazoa</taxon>
        <taxon>Spiralia</taxon>
        <taxon>Lophotrochozoa</taxon>
        <taxon>Platyhelminthes</taxon>
        <taxon>Trematoda</taxon>
        <taxon>Digenea</taxon>
        <taxon>Strigeidida</taxon>
        <taxon>Schistosomatoidea</taxon>
        <taxon>Schistosomatidae</taxon>
        <taxon>Schistosoma</taxon>
    </lineage>
</organism>
<feature type="compositionally biased region" description="Basic and acidic residues" evidence="1">
    <location>
        <begin position="199"/>
        <end position="245"/>
    </location>
</feature>
<feature type="compositionally biased region" description="Basic and acidic residues" evidence="1">
    <location>
        <begin position="179"/>
        <end position="189"/>
    </location>
</feature>
<gene>
    <name evidence="2" type="ORF">SMTD_LOCUS9097</name>
</gene>
<sequence length="251" mass="28944">MAAREGNIRQLYDTTKELSGNHRKPEQPVKSKEGMVITNTEEQRNRRVEHFKLILNRPASLNLPNIEAAPTDLPINVGPPTIEKITMAITQIKSRLRRRSGPPIAIVTTNAGENDHSTVRSGNLKNYESHHPKDTSVYEQLSMQNTSDSLARYYQQQRTIGENKPDLSGGRNQEEEMEVDRTHIEESTQLRHKTSPHMESSRPKENRKTKEHITLRNGERHDENKQQLDRTRKEDPRQSELENGGRRPMLH</sequence>
<accession>A0A183P411</accession>
<protein>
    <submittedName>
        <fullName evidence="2">Uncharacterized protein</fullName>
    </submittedName>
</protein>
<feature type="region of interest" description="Disordered" evidence="1">
    <location>
        <begin position="1"/>
        <end position="34"/>
    </location>
</feature>
<reference evidence="2 3" key="1">
    <citation type="submission" date="2018-11" db="EMBL/GenBank/DDBJ databases">
        <authorList>
            <consortium name="Pathogen Informatics"/>
        </authorList>
    </citation>
    <scope>NUCLEOTIDE SEQUENCE [LARGE SCALE GENOMIC DNA]</scope>
    <source>
        <strain>Denwood</strain>
        <strain evidence="3">Zambia</strain>
    </source>
</reference>
<evidence type="ECO:0000313" key="3">
    <source>
        <dbReference type="Proteomes" id="UP000269396"/>
    </source>
</evidence>
<keyword evidence="3" id="KW-1185">Reference proteome</keyword>
<dbReference type="Proteomes" id="UP000269396">
    <property type="component" value="Unassembled WGS sequence"/>
</dbReference>
<name>A0A183P411_9TREM</name>
<dbReference type="EMBL" id="UZAL01029422">
    <property type="protein sequence ID" value="VDP48116.1"/>
    <property type="molecule type" value="Genomic_DNA"/>
</dbReference>
<evidence type="ECO:0000313" key="2">
    <source>
        <dbReference type="EMBL" id="VDP48116.1"/>
    </source>
</evidence>
<proteinExistence type="predicted"/>